<reference evidence="2" key="1">
    <citation type="journal article" date="2020" name="mSystems">
        <title>Genome- and Community-Level Interaction Insights into Carbon Utilization and Element Cycling Functions of Hydrothermarchaeota in Hydrothermal Sediment.</title>
        <authorList>
            <person name="Zhou Z."/>
            <person name="Liu Y."/>
            <person name="Xu W."/>
            <person name="Pan J."/>
            <person name="Luo Z.H."/>
            <person name="Li M."/>
        </authorList>
    </citation>
    <scope>NUCLEOTIDE SEQUENCE [LARGE SCALE GENOMIC DNA]</scope>
    <source>
        <strain evidence="2">SpSt-349</strain>
    </source>
</reference>
<accession>A0A831XM16</accession>
<name>A0A831XM16_GEOME</name>
<protein>
    <submittedName>
        <fullName evidence="2">Transcription factor</fullName>
    </submittedName>
</protein>
<dbReference type="EMBL" id="DSOV01000043">
    <property type="protein sequence ID" value="HEN42611.1"/>
    <property type="molecule type" value="Genomic_DNA"/>
</dbReference>
<sequence>MRRSTKKHFLLLAALTGASLAMPEPAMTALLDMGPVITQELDSTPPKHGFPLWYRDTNRVPLELCLSKAASANGPMCLTAEPNPGAPFSFPDNLGDEVFWWVADASFDIPQQGALDRAGRAILVQAIEGAFSTGDVAPGAQVSFARIRIRIDTPYAGEYVVTTPFKQFTFTVAADALEDGINFTEDLGIAEGGIFSGALGGSIGPFLYCTNAPIVVGTEKFIGDPNVTCAVQGSTFPSAQNPSNFFRVQGPNGFDMQTDQFTVMGKIHEGVIPTPLTVDKASYIRNTAGVQVNVFATTQALSNQTNQGAAFPANFALTGAPSALQVTGTGIPTKEMATNSPADGKFFSASGIFAAPEILPATVTVTNTADTPVTSKEVPLVDEVTVSQATYRPLSKTLTIAAASSDAVANPALQAFIPGMTDPVGTFTNGNLAISFPVLDNSVIPAKTYGIPPASITVKSAAGGETTVPVTVAEVTDLPPTGSVVINGGAATTGSATVTLTLSASDDSGSVAQMSFSKDGVYFFPYETYATTRQVSLVNGPGANTIYVRFRDAAGNVSPIYSDNIILDTTPPAGTVVINGGATYATSITAALALSATDDNGTVTGMRFSKDGVYFFPFETYATSRQVTLDGGDGVKTIYARYQDAAGNISPIVSDTIILDTVAPTGTIVINGGATTTNTTAATLTLSAADANGVTHMQFSKDNITWTPFEPYATTRNVTLLPGEGFKTMYVRYRDTAGNVSVPYGAVIILDLP</sequence>
<feature type="chain" id="PRO_5032861823" evidence="1">
    <location>
        <begin position="29"/>
        <end position="753"/>
    </location>
</feature>
<evidence type="ECO:0000256" key="1">
    <source>
        <dbReference type="SAM" id="SignalP"/>
    </source>
</evidence>
<evidence type="ECO:0000313" key="2">
    <source>
        <dbReference type="EMBL" id="HEN42611.1"/>
    </source>
</evidence>
<feature type="signal peptide" evidence="1">
    <location>
        <begin position="1"/>
        <end position="28"/>
    </location>
</feature>
<dbReference type="AlphaFoldDB" id="A0A831XM16"/>
<organism evidence="2">
    <name type="scientific">Geobacter metallireducens</name>
    <dbReference type="NCBI Taxonomy" id="28232"/>
    <lineage>
        <taxon>Bacteria</taxon>
        <taxon>Pseudomonadati</taxon>
        <taxon>Thermodesulfobacteriota</taxon>
        <taxon>Desulfuromonadia</taxon>
        <taxon>Geobacterales</taxon>
        <taxon>Geobacteraceae</taxon>
        <taxon>Geobacter</taxon>
    </lineage>
</organism>
<keyword evidence="1" id="KW-0732">Signal</keyword>
<dbReference type="InterPro" id="IPR013783">
    <property type="entry name" value="Ig-like_fold"/>
</dbReference>
<gene>
    <name evidence="2" type="ORF">ENQ87_09585</name>
</gene>
<comment type="caution">
    <text evidence="2">The sequence shown here is derived from an EMBL/GenBank/DDBJ whole genome shotgun (WGS) entry which is preliminary data.</text>
</comment>
<dbReference type="Gene3D" id="2.60.40.10">
    <property type="entry name" value="Immunoglobulins"/>
    <property type="match status" value="1"/>
</dbReference>
<proteinExistence type="predicted"/>